<accession>A0A809S8N5</accession>
<dbReference type="PROSITE" id="PS51257">
    <property type="entry name" value="PROKAR_LIPOPROTEIN"/>
    <property type="match status" value="1"/>
</dbReference>
<dbReference type="AlphaFoldDB" id="A0A809S8N5"/>
<dbReference type="Gene3D" id="1.10.4030.10">
    <property type="entry name" value="Porin chaperone SurA, peptide-binding domain"/>
    <property type="match status" value="1"/>
</dbReference>
<evidence type="ECO:0000313" key="10">
    <source>
        <dbReference type="Proteomes" id="UP000662873"/>
    </source>
</evidence>
<evidence type="ECO:0000313" key="9">
    <source>
        <dbReference type="EMBL" id="BBO23071.1"/>
    </source>
</evidence>
<evidence type="ECO:0000256" key="6">
    <source>
        <dbReference type="PROSITE-ProRule" id="PRU00278"/>
    </source>
</evidence>
<dbReference type="InterPro" id="IPR050245">
    <property type="entry name" value="PrsA_foldase"/>
</dbReference>
<keyword evidence="3" id="KW-0732">Signal</keyword>
<protein>
    <recommendedName>
        <fullName evidence="2">peptidylprolyl isomerase</fullName>
        <ecNumber evidence="2">5.2.1.8</ecNumber>
    </recommendedName>
</protein>
<feature type="region of interest" description="Disordered" evidence="7">
    <location>
        <begin position="329"/>
        <end position="350"/>
    </location>
</feature>
<evidence type="ECO:0000256" key="3">
    <source>
        <dbReference type="ARBA" id="ARBA00022729"/>
    </source>
</evidence>
<evidence type="ECO:0000256" key="7">
    <source>
        <dbReference type="SAM" id="MobiDB-lite"/>
    </source>
</evidence>
<dbReference type="Gene3D" id="3.10.50.40">
    <property type="match status" value="1"/>
</dbReference>
<evidence type="ECO:0000256" key="1">
    <source>
        <dbReference type="ARBA" id="ARBA00000971"/>
    </source>
</evidence>
<dbReference type="KEGG" id="npy:NPRO_06660"/>
<name>A0A809S8N5_9BACT</name>
<dbReference type="InterPro" id="IPR000297">
    <property type="entry name" value="PPIase_PpiC"/>
</dbReference>
<feature type="compositionally biased region" description="Polar residues" evidence="7">
    <location>
        <begin position="340"/>
        <end position="350"/>
    </location>
</feature>
<evidence type="ECO:0000256" key="2">
    <source>
        <dbReference type="ARBA" id="ARBA00013194"/>
    </source>
</evidence>
<keyword evidence="4 6" id="KW-0697">Rotamase</keyword>
<dbReference type="InterPro" id="IPR046357">
    <property type="entry name" value="PPIase_dom_sf"/>
</dbReference>
<dbReference type="InterPro" id="IPR027304">
    <property type="entry name" value="Trigger_fact/SurA_dom_sf"/>
</dbReference>
<keyword evidence="5 6" id="KW-0413">Isomerase</keyword>
<dbReference type="PROSITE" id="PS50198">
    <property type="entry name" value="PPIC_PPIASE_2"/>
    <property type="match status" value="1"/>
</dbReference>
<dbReference type="Pfam" id="PF13624">
    <property type="entry name" value="SurA_N_3"/>
    <property type="match status" value="1"/>
</dbReference>
<dbReference type="SUPFAM" id="SSF109998">
    <property type="entry name" value="Triger factor/SurA peptide-binding domain-like"/>
    <property type="match status" value="1"/>
</dbReference>
<organism evidence="9 10">
    <name type="scientific">Candidatus Nitrosymbiomonas proteolyticus</name>
    <dbReference type="NCBI Taxonomy" id="2608984"/>
    <lineage>
        <taxon>Bacteria</taxon>
        <taxon>Bacillati</taxon>
        <taxon>Armatimonadota</taxon>
        <taxon>Armatimonadota incertae sedis</taxon>
        <taxon>Candidatus Nitrosymbiomonas</taxon>
    </lineage>
</organism>
<dbReference type="Proteomes" id="UP000662873">
    <property type="component" value="Chromosome"/>
</dbReference>
<feature type="domain" description="PpiC" evidence="8">
    <location>
        <begin position="175"/>
        <end position="265"/>
    </location>
</feature>
<evidence type="ECO:0000256" key="5">
    <source>
        <dbReference type="ARBA" id="ARBA00023235"/>
    </source>
</evidence>
<comment type="catalytic activity">
    <reaction evidence="1">
        <text>[protein]-peptidylproline (omega=180) = [protein]-peptidylproline (omega=0)</text>
        <dbReference type="Rhea" id="RHEA:16237"/>
        <dbReference type="Rhea" id="RHEA-COMP:10747"/>
        <dbReference type="Rhea" id="RHEA-COMP:10748"/>
        <dbReference type="ChEBI" id="CHEBI:83833"/>
        <dbReference type="ChEBI" id="CHEBI:83834"/>
        <dbReference type="EC" id="5.2.1.8"/>
    </reaction>
</comment>
<sequence length="350" mass="38871">MPQFSLREYNLRHQTWILLAVSAALLAGCSKGDEGGNLAVVNGDPITMQDFHAYLKTKERVRVVTSNGVQEANVADTLAFQALEELISRQVMIQLAKDEGLFPNAADVTKELEFRKTLNTNYLTALTARGLTLERIKEAITSDLCLERLLTQGVTVTPEEVEQFVTENPQQFTEPALCDMLWIFVKSEEAKQNVERQLQSGQGFSTVAIQYSEAPQARQAAGRYGTRVVNQMPESVRKIAEGTAEGSSSAWIEGDGGFAKFYVEKKTAARPMQLDATRKEYIRRELAKARGAQASDLGKRLADRLFESEQNIKIAPKDLQDVWQRALDRAKEQRKVDVPSASTSGTNAPN</sequence>
<proteinExistence type="predicted"/>
<dbReference type="SUPFAM" id="SSF54534">
    <property type="entry name" value="FKBP-like"/>
    <property type="match status" value="1"/>
</dbReference>
<dbReference type="Pfam" id="PF13145">
    <property type="entry name" value="Rotamase_2"/>
    <property type="match status" value="1"/>
</dbReference>
<reference evidence="9" key="1">
    <citation type="journal article" name="DNA Res.">
        <title>The physiological potential of anammox bacteria as revealed by their core genome structure.</title>
        <authorList>
            <person name="Okubo T."/>
            <person name="Toyoda A."/>
            <person name="Fukuhara K."/>
            <person name="Uchiyama I."/>
            <person name="Harigaya Y."/>
            <person name="Kuroiwa M."/>
            <person name="Suzuki T."/>
            <person name="Murakami Y."/>
            <person name="Suwa Y."/>
            <person name="Takami H."/>
        </authorList>
    </citation>
    <scope>NUCLEOTIDE SEQUENCE</scope>
    <source>
        <strain evidence="9">317325-2</strain>
    </source>
</reference>
<evidence type="ECO:0000259" key="8">
    <source>
        <dbReference type="PROSITE" id="PS50198"/>
    </source>
</evidence>
<dbReference type="PANTHER" id="PTHR47245:SF1">
    <property type="entry name" value="FOLDASE PROTEIN PRSA"/>
    <property type="match status" value="1"/>
</dbReference>
<dbReference type="EC" id="5.2.1.8" evidence="2"/>
<dbReference type="PANTHER" id="PTHR47245">
    <property type="entry name" value="PEPTIDYLPROLYL ISOMERASE"/>
    <property type="match status" value="1"/>
</dbReference>
<dbReference type="GO" id="GO:0003755">
    <property type="term" value="F:peptidyl-prolyl cis-trans isomerase activity"/>
    <property type="evidence" value="ECO:0007669"/>
    <property type="project" value="UniProtKB-KW"/>
</dbReference>
<gene>
    <name evidence="9" type="ORF">NPRO_06660</name>
</gene>
<dbReference type="EMBL" id="AP021858">
    <property type="protein sequence ID" value="BBO23071.1"/>
    <property type="molecule type" value="Genomic_DNA"/>
</dbReference>
<evidence type="ECO:0000256" key="4">
    <source>
        <dbReference type="ARBA" id="ARBA00023110"/>
    </source>
</evidence>